<feature type="transmembrane region" description="Helical" evidence="1">
    <location>
        <begin position="20"/>
        <end position="40"/>
    </location>
</feature>
<evidence type="ECO:0000256" key="1">
    <source>
        <dbReference type="SAM" id="Phobius"/>
    </source>
</evidence>
<keyword evidence="1" id="KW-1133">Transmembrane helix</keyword>
<gene>
    <name evidence="2" type="ORF">AALT52_04425</name>
</gene>
<dbReference type="Pfam" id="PF15980">
    <property type="entry name" value="ComGF"/>
    <property type="match status" value="1"/>
</dbReference>
<keyword evidence="1" id="KW-0812">Transmembrane</keyword>
<keyword evidence="1" id="KW-0472">Membrane</keyword>
<dbReference type="EMBL" id="JBCLUF010000012">
    <property type="protein sequence ID" value="MEY8662137.1"/>
    <property type="molecule type" value="Genomic_DNA"/>
</dbReference>
<dbReference type="Proteomes" id="UP001565236">
    <property type="component" value="Unassembled WGS sequence"/>
</dbReference>
<name>A0ABV4DNU2_9LACO</name>
<keyword evidence="3" id="KW-1185">Reference proteome</keyword>
<proteinExistence type="predicted"/>
<evidence type="ECO:0000313" key="3">
    <source>
        <dbReference type="Proteomes" id="UP001565236"/>
    </source>
</evidence>
<dbReference type="InterPro" id="IPR016977">
    <property type="entry name" value="ComGF"/>
</dbReference>
<evidence type="ECO:0000313" key="2">
    <source>
        <dbReference type="EMBL" id="MEY8662137.1"/>
    </source>
</evidence>
<comment type="caution">
    <text evidence="2">The sequence shown here is derived from an EMBL/GenBank/DDBJ whole genome shotgun (WGS) entry which is preliminary data.</text>
</comment>
<organism evidence="2 3">
    <name type="scientific">Ligilactobacillus faecis</name>
    <dbReference type="NCBI Taxonomy" id="762833"/>
    <lineage>
        <taxon>Bacteria</taxon>
        <taxon>Bacillati</taxon>
        <taxon>Bacillota</taxon>
        <taxon>Bacilli</taxon>
        <taxon>Lactobacillales</taxon>
        <taxon>Lactobacillaceae</taxon>
        <taxon>Ligilactobacillus</taxon>
    </lineage>
</organism>
<reference evidence="2 3" key="1">
    <citation type="submission" date="2024-03" db="EMBL/GenBank/DDBJ databases">
        <title>Mouse gut bacterial collection (mGBC) of GemPharmatech.</title>
        <authorList>
            <person name="He Y."/>
            <person name="Dong L."/>
            <person name="Wu D."/>
            <person name="Gao X."/>
            <person name="Lin Z."/>
        </authorList>
    </citation>
    <scope>NUCLEOTIDE SEQUENCE [LARGE SCALE GENOMIC DNA]</scope>
    <source>
        <strain evidence="2 3">15-30</strain>
    </source>
</reference>
<sequence>MLKCISKRVHLSIYLKTKAFTLSEAVVALFICALGFYWLLDLSNVLHQERHADERADRFEWERLVSYLNSEKARFVIDRVGEHDFIYSELSQKHYELHQKDERLIMSTVEGGGYMPLLYGVTAFSYQIDKNTLILHVKIHQVHYETKIFLKRNLSS</sequence>
<accession>A0ABV4DNU2</accession>
<protein>
    <submittedName>
        <fullName evidence="2">ComGF family competence protein</fullName>
    </submittedName>
</protein>